<gene>
    <name evidence="8" type="ORF">LAX5112_02011</name>
</gene>
<evidence type="ECO:0000313" key="9">
    <source>
        <dbReference type="Proteomes" id="UP000053235"/>
    </source>
</evidence>
<evidence type="ECO:0000313" key="8">
    <source>
        <dbReference type="EMBL" id="CTQ69176.1"/>
    </source>
</evidence>
<feature type="transmembrane region" description="Helical" evidence="7">
    <location>
        <begin position="244"/>
        <end position="261"/>
    </location>
</feature>
<feature type="transmembrane region" description="Helical" evidence="7">
    <location>
        <begin position="95"/>
        <end position="117"/>
    </location>
</feature>
<feature type="transmembrane region" description="Helical" evidence="7">
    <location>
        <begin position="215"/>
        <end position="238"/>
    </location>
</feature>
<evidence type="ECO:0000256" key="6">
    <source>
        <dbReference type="ARBA" id="ARBA00023136"/>
    </source>
</evidence>
<protein>
    <submittedName>
        <fullName evidence="8">Auxin efflux carrier</fullName>
    </submittedName>
</protein>
<accession>A0A0M7A428</accession>
<feature type="transmembrane region" description="Helical" evidence="7">
    <location>
        <begin position="61"/>
        <end position="83"/>
    </location>
</feature>
<evidence type="ECO:0000256" key="1">
    <source>
        <dbReference type="ARBA" id="ARBA00004141"/>
    </source>
</evidence>
<keyword evidence="9" id="KW-1185">Reference proteome</keyword>
<comment type="subcellular location">
    <subcellularLocation>
        <location evidence="1">Membrane</location>
        <topology evidence="1">Multi-pass membrane protein</topology>
    </subcellularLocation>
</comment>
<feature type="transmembrane region" description="Helical" evidence="7">
    <location>
        <begin position="123"/>
        <end position="146"/>
    </location>
</feature>
<dbReference type="RefSeq" id="WP_208981280.1">
    <property type="nucleotide sequence ID" value="NZ_CXWD01000007.1"/>
</dbReference>
<dbReference type="GO" id="GO:0055085">
    <property type="term" value="P:transmembrane transport"/>
    <property type="evidence" value="ECO:0007669"/>
    <property type="project" value="InterPro"/>
</dbReference>
<keyword evidence="2" id="KW-0813">Transport</keyword>
<sequence length="296" mass="30993">MDVIFGHVVNVMLPVLLCVLLGYGLAALKAPFDRKMFGGLVANVGYPALILSHLAKDHIELGAFLNVLLAAACMILIFGVLGFGVLKLMRLPVQAYLSPMMLSNVGNIGLPVTTLAFGAEGAAVALGFVVVVLAAIFTIGVALPIGKPDFKTLAKQPVIYAVMVALVLMETGWSLPGPVDQSLSILAGLAVPIMLLTLGHSLATLKFGNLGRAATLSVIHICFSVIAALALTSVFPFSAAQQNAIILLCFMPPSVATYLAVSQHRPDDAPAVAGFIFLSTLMTLLTLPLVLTYWAA</sequence>
<evidence type="ECO:0000256" key="4">
    <source>
        <dbReference type="ARBA" id="ARBA00022692"/>
    </source>
</evidence>
<feature type="transmembrane region" description="Helical" evidence="7">
    <location>
        <begin position="273"/>
        <end position="295"/>
    </location>
</feature>
<evidence type="ECO:0000256" key="5">
    <source>
        <dbReference type="ARBA" id="ARBA00022989"/>
    </source>
</evidence>
<organism evidence="8 9">
    <name type="scientific">Roseibium alexandrii</name>
    <dbReference type="NCBI Taxonomy" id="388408"/>
    <lineage>
        <taxon>Bacteria</taxon>
        <taxon>Pseudomonadati</taxon>
        <taxon>Pseudomonadota</taxon>
        <taxon>Alphaproteobacteria</taxon>
        <taxon>Hyphomicrobiales</taxon>
        <taxon>Stappiaceae</taxon>
        <taxon>Roseibium</taxon>
    </lineage>
</organism>
<dbReference type="Proteomes" id="UP000053235">
    <property type="component" value="Unassembled WGS sequence"/>
</dbReference>
<dbReference type="GO" id="GO:0016020">
    <property type="term" value="C:membrane"/>
    <property type="evidence" value="ECO:0007669"/>
    <property type="project" value="UniProtKB-SubCell"/>
</dbReference>
<proteinExistence type="predicted"/>
<dbReference type="Pfam" id="PF03547">
    <property type="entry name" value="Mem_trans"/>
    <property type="match status" value="2"/>
</dbReference>
<feature type="transmembrane region" description="Helical" evidence="7">
    <location>
        <begin position="158"/>
        <end position="176"/>
    </location>
</feature>
<dbReference type="InterPro" id="IPR004776">
    <property type="entry name" value="Mem_transp_PIN-like"/>
</dbReference>
<dbReference type="EMBL" id="CXWD01000007">
    <property type="protein sequence ID" value="CTQ69176.1"/>
    <property type="molecule type" value="Genomic_DNA"/>
</dbReference>
<feature type="transmembrane region" description="Helical" evidence="7">
    <location>
        <begin position="182"/>
        <end position="203"/>
    </location>
</feature>
<dbReference type="PANTHER" id="PTHR36838">
    <property type="entry name" value="AUXIN EFFLUX CARRIER FAMILY PROTEIN"/>
    <property type="match status" value="1"/>
</dbReference>
<dbReference type="AlphaFoldDB" id="A0A0M7A428"/>
<feature type="transmembrane region" description="Helical" evidence="7">
    <location>
        <begin position="6"/>
        <end position="25"/>
    </location>
</feature>
<keyword evidence="5 7" id="KW-1133">Transmembrane helix</keyword>
<keyword evidence="6 7" id="KW-0472">Membrane</keyword>
<name>A0A0M7A428_9HYPH</name>
<keyword evidence="3" id="KW-1003">Cell membrane</keyword>
<evidence type="ECO:0000256" key="3">
    <source>
        <dbReference type="ARBA" id="ARBA00022475"/>
    </source>
</evidence>
<dbReference type="PANTHER" id="PTHR36838:SF1">
    <property type="entry name" value="SLR1864 PROTEIN"/>
    <property type="match status" value="1"/>
</dbReference>
<reference evidence="9" key="1">
    <citation type="submission" date="2015-07" db="EMBL/GenBank/DDBJ databases">
        <authorList>
            <person name="Rodrigo-Torres Lidia"/>
            <person name="Arahal R.David."/>
        </authorList>
    </citation>
    <scope>NUCLEOTIDE SEQUENCE [LARGE SCALE GENOMIC DNA]</scope>
    <source>
        <strain evidence="9">CECT 5112</strain>
    </source>
</reference>
<evidence type="ECO:0000256" key="7">
    <source>
        <dbReference type="SAM" id="Phobius"/>
    </source>
</evidence>
<evidence type="ECO:0000256" key="2">
    <source>
        <dbReference type="ARBA" id="ARBA00022448"/>
    </source>
</evidence>
<dbReference type="STRING" id="388408.LAX5112_02011"/>
<keyword evidence="4 7" id="KW-0812">Transmembrane</keyword>